<evidence type="ECO:0000313" key="10">
    <source>
        <dbReference type="Proteomes" id="UP000274756"/>
    </source>
</evidence>
<organism evidence="9 10">
    <name type="scientific">Dracunculus medinensis</name>
    <name type="common">Guinea worm</name>
    <dbReference type="NCBI Taxonomy" id="318479"/>
    <lineage>
        <taxon>Eukaryota</taxon>
        <taxon>Metazoa</taxon>
        <taxon>Ecdysozoa</taxon>
        <taxon>Nematoda</taxon>
        <taxon>Chromadorea</taxon>
        <taxon>Rhabditida</taxon>
        <taxon>Spirurina</taxon>
        <taxon>Dracunculoidea</taxon>
        <taxon>Dracunculidae</taxon>
        <taxon>Dracunculus</taxon>
    </lineage>
</organism>
<keyword evidence="3" id="KW-0963">Cytoplasm</keyword>
<dbReference type="SMART" id="SM00102">
    <property type="entry name" value="ADF"/>
    <property type="match status" value="1"/>
</dbReference>
<dbReference type="STRING" id="318479.A0A3P7SEH3"/>
<evidence type="ECO:0000256" key="5">
    <source>
        <dbReference type="ARBA" id="ARBA00023203"/>
    </source>
</evidence>
<dbReference type="Pfam" id="PF00241">
    <property type="entry name" value="Cofilin_ADF"/>
    <property type="match status" value="2"/>
</dbReference>
<proteinExistence type="inferred from homology"/>
<evidence type="ECO:0000259" key="8">
    <source>
        <dbReference type="PROSITE" id="PS51263"/>
    </source>
</evidence>
<dbReference type="CDD" id="cd11284">
    <property type="entry name" value="ADF_Twf-C_like"/>
    <property type="match status" value="1"/>
</dbReference>
<evidence type="ECO:0000256" key="7">
    <source>
        <dbReference type="ARBA" id="ARBA00038532"/>
    </source>
</evidence>
<evidence type="ECO:0000256" key="4">
    <source>
        <dbReference type="ARBA" id="ARBA00022737"/>
    </source>
</evidence>
<name>A0A3P7SEH3_DRAME</name>
<dbReference type="PANTHER" id="PTHR13759:SF1">
    <property type="entry name" value="TWINFILIN"/>
    <property type="match status" value="1"/>
</dbReference>
<dbReference type="InterPro" id="IPR029006">
    <property type="entry name" value="ADF-H/Gelsolin-like_dom_sf"/>
</dbReference>
<keyword evidence="6" id="KW-0206">Cytoskeleton</keyword>
<dbReference type="InterPro" id="IPR028458">
    <property type="entry name" value="Twinfilin"/>
</dbReference>
<evidence type="ECO:0000256" key="6">
    <source>
        <dbReference type="ARBA" id="ARBA00023212"/>
    </source>
</evidence>
<keyword evidence="4" id="KW-0677">Repeat</keyword>
<dbReference type="CDD" id="cd11285">
    <property type="entry name" value="ADF_Twf-N_like"/>
    <property type="match status" value="1"/>
</dbReference>
<evidence type="ECO:0000256" key="2">
    <source>
        <dbReference type="ARBA" id="ARBA00009557"/>
    </source>
</evidence>
<dbReference type="GO" id="GO:0003785">
    <property type="term" value="F:actin monomer binding"/>
    <property type="evidence" value="ECO:0007669"/>
    <property type="project" value="TreeGrafter"/>
</dbReference>
<feature type="domain" description="ADF-H" evidence="8">
    <location>
        <begin position="1"/>
        <end position="79"/>
    </location>
</feature>
<keyword evidence="10" id="KW-1185">Reference proteome</keyword>
<gene>
    <name evidence="9" type="ORF">DME_LOCUS2665</name>
</gene>
<dbReference type="SUPFAM" id="SSF55753">
    <property type="entry name" value="Actin depolymerizing proteins"/>
    <property type="match status" value="2"/>
</dbReference>
<evidence type="ECO:0000313" key="9">
    <source>
        <dbReference type="EMBL" id="VDN52692.1"/>
    </source>
</evidence>
<evidence type="ECO:0000256" key="3">
    <source>
        <dbReference type="ARBA" id="ARBA00022490"/>
    </source>
</evidence>
<dbReference type="GO" id="GO:0010591">
    <property type="term" value="P:regulation of lamellipodium assembly"/>
    <property type="evidence" value="ECO:0007669"/>
    <property type="project" value="TreeGrafter"/>
</dbReference>
<dbReference type="AlphaFoldDB" id="A0A3P7SEH3"/>
<dbReference type="FunFam" id="3.40.20.10:FF:000007">
    <property type="entry name" value="Twinfilin-1 isoform 1"/>
    <property type="match status" value="1"/>
</dbReference>
<dbReference type="PROSITE" id="PS51263">
    <property type="entry name" value="ADF_H"/>
    <property type="match status" value="2"/>
</dbReference>
<dbReference type="InterPro" id="IPR002108">
    <property type="entry name" value="ADF-H"/>
</dbReference>
<dbReference type="EMBL" id="UYYG01000073">
    <property type="protein sequence ID" value="VDN52692.1"/>
    <property type="molecule type" value="Genomic_DNA"/>
</dbReference>
<feature type="domain" description="ADF-H" evidence="8">
    <location>
        <begin position="110"/>
        <end position="236"/>
    </location>
</feature>
<sequence length="261" mass="30088">MLPECIDSFEPCFILFRIDEPGWLFISFADDRASVREKMVLAATTATFKAEFGQSNIKYEYHVTNKKDLSLEAFEKWLEGKSENAPMSEIEIELNNAQKEQNSLMPSVLGVLFPMDQNVEEELKKLHDRKINYVQMSVDTLNEAIKLEVALRIESVEIIELQVIPYDKPRYHFYRFSHNLGVFIYSMPSSGCTIKEKMLYSSCKQPFLQSAFSIEIDSREKLSLETLLDYVRPPVEVKEKAFAKPPGPNQRGGRRVIKTNV</sequence>
<reference evidence="9 10" key="1">
    <citation type="submission" date="2018-11" db="EMBL/GenBank/DDBJ databases">
        <authorList>
            <consortium name="Pathogen Informatics"/>
        </authorList>
    </citation>
    <scope>NUCLEOTIDE SEQUENCE [LARGE SCALE GENOMIC DNA]</scope>
</reference>
<dbReference type="GO" id="GO:0030016">
    <property type="term" value="C:myofibril"/>
    <property type="evidence" value="ECO:0007669"/>
    <property type="project" value="TreeGrafter"/>
</dbReference>
<dbReference type="GO" id="GO:0051015">
    <property type="term" value="F:actin filament binding"/>
    <property type="evidence" value="ECO:0007669"/>
    <property type="project" value="TreeGrafter"/>
</dbReference>
<dbReference type="GO" id="GO:0005884">
    <property type="term" value="C:actin filament"/>
    <property type="evidence" value="ECO:0007669"/>
    <property type="project" value="TreeGrafter"/>
</dbReference>
<dbReference type="PANTHER" id="PTHR13759">
    <property type="entry name" value="TWINFILIN"/>
    <property type="match status" value="1"/>
</dbReference>
<protein>
    <recommendedName>
        <fullName evidence="8">ADF-H domain-containing protein</fullName>
    </recommendedName>
</protein>
<dbReference type="Gene3D" id="3.40.20.10">
    <property type="entry name" value="Severin"/>
    <property type="match status" value="2"/>
</dbReference>
<comment type="similarity">
    <text evidence="2">Belongs to the actin-binding proteins ADF family. Twinfilin subfamily.</text>
</comment>
<accession>A0A3P7SEH3</accession>
<dbReference type="Proteomes" id="UP000274756">
    <property type="component" value="Unassembled WGS sequence"/>
</dbReference>
<keyword evidence="5" id="KW-0009">Actin-binding</keyword>
<dbReference type="GO" id="GO:0051016">
    <property type="term" value="P:barbed-end actin filament capping"/>
    <property type="evidence" value="ECO:0007669"/>
    <property type="project" value="TreeGrafter"/>
</dbReference>
<dbReference type="GO" id="GO:0030042">
    <property type="term" value="P:actin filament depolymerization"/>
    <property type="evidence" value="ECO:0007669"/>
    <property type="project" value="TreeGrafter"/>
</dbReference>
<comment type="subcellular location">
    <subcellularLocation>
        <location evidence="1">Cytoplasm</location>
        <location evidence="1">Cytoskeleton</location>
    </subcellularLocation>
</comment>
<dbReference type="OrthoDB" id="10006997at2759"/>
<dbReference type="GO" id="GO:0010976">
    <property type="term" value="P:positive regulation of neuron projection development"/>
    <property type="evidence" value="ECO:0007669"/>
    <property type="project" value="TreeGrafter"/>
</dbReference>
<comment type="subunit">
    <text evidence="7">Interacts with G-actin; ADP-actin form.</text>
</comment>
<evidence type="ECO:0000256" key="1">
    <source>
        <dbReference type="ARBA" id="ARBA00004245"/>
    </source>
</evidence>